<comment type="caution">
    <text evidence="1">The sequence shown here is derived from an EMBL/GenBank/DDBJ whole genome shotgun (WGS) entry which is preliminary data.</text>
</comment>
<keyword evidence="2" id="KW-1185">Reference proteome</keyword>
<sequence>MPMTCAGPAINPTVPPANTFLQLGMRVVTCVRDGFRDDFAGMTACLRESGWRCLLDEAWHNASERFRVRGVTLPEAADVTFACAASILAIGATCRYLWPELRALERAIAEGEGARHEWALQTDAQLRRRTLADVTVMRQCMAAFEATEADANAANTTTTANAGVSARDHDRMSPTSRRRLAEMRISEALVLHVADAPQCSLAQSDRVAGLCQLLAHGLGFRLPAARLRTLHVSDARPSLIRFDEAFALLRERLEPDWRRDTPGAPTFCVHPIDVQLFDPAETTDDLCADVRDARRLLTHPEALRRVRSRVVALIAASVREDCGGTGDWRALAERALRTAAQLGMTCGRVLGALGIATRSGVSARAAWRWSDEVPMAPGRHPAPAIEADVAQWVARTMLLAGKTACPPRLAALARGDTPASLVIGSAAWTDLVDGIAVLGREHWRVAYAQVCGVGRA</sequence>
<gene>
    <name evidence="1" type="ORF">PPN31119_02956</name>
</gene>
<dbReference type="Proteomes" id="UP000361468">
    <property type="component" value="Unassembled WGS sequence"/>
</dbReference>
<proteinExistence type="predicted"/>
<dbReference type="RefSeq" id="WP_150646317.1">
    <property type="nucleotide sequence ID" value="NZ_CABPSO010000009.1"/>
</dbReference>
<protein>
    <submittedName>
        <fullName evidence="1">Uncharacterized protein</fullName>
    </submittedName>
</protein>
<evidence type="ECO:0000313" key="1">
    <source>
        <dbReference type="EMBL" id="VVE68522.1"/>
    </source>
</evidence>
<name>A0ABY6WLH1_9BURK</name>
<reference evidence="1 2" key="1">
    <citation type="submission" date="2019-08" db="EMBL/GenBank/DDBJ databases">
        <authorList>
            <person name="Peeters C."/>
        </authorList>
    </citation>
    <scope>NUCLEOTIDE SEQUENCE [LARGE SCALE GENOMIC DNA]</scope>
    <source>
        <strain evidence="1 2">LMG 31119</strain>
    </source>
</reference>
<accession>A0ABY6WLH1</accession>
<organism evidence="1 2">
    <name type="scientific">Pandoraea pnomenusa</name>
    <dbReference type="NCBI Taxonomy" id="93220"/>
    <lineage>
        <taxon>Bacteria</taxon>
        <taxon>Pseudomonadati</taxon>
        <taxon>Pseudomonadota</taxon>
        <taxon>Betaproteobacteria</taxon>
        <taxon>Burkholderiales</taxon>
        <taxon>Burkholderiaceae</taxon>
        <taxon>Pandoraea</taxon>
    </lineage>
</organism>
<dbReference type="EMBL" id="CABPSO010000009">
    <property type="protein sequence ID" value="VVE68522.1"/>
    <property type="molecule type" value="Genomic_DNA"/>
</dbReference>
<evidence type="ECO:0000313" key="2">
    <source>
        <dbReference type="Proteomes" id="UP000361468"/>
    </source>
</evidence>